<feature type="compositionally biased region" description="Basic and acidic residues" evidence="1">
    <location>
        <begin position="12"/>
        <end position="27"/>
    </location>
</feature>
<name>A0A8B8FBX3_9HEMI</name>
<dbReference type="PANTHER" id="PTHR45749">
    <property type="match status" value="1"/>
</dbReference>
<keyword evidence="3" id="KW-1185">Reference proteome</keyword>
<dbReference type="Pfam" id="PF14291">
    <property type="entry name" value="DUF4371"/>
    <property type="match status" value="1"/>
</dbReference>
<feature type="region of interest" description="Disordered" evidence="1">
    <location>
        <begin position="1"/>
        <end position="27"/>
    </location>
</feature>
<protein>
    <submittedName>
        <fullName evidence="4">Uncharacterized protein LOC112681826</fullName>
    </submittedName>
</protein>
<sequence>MSDGISAFKRKGGAERSRDKKKQQLHESAKKCKSIIDVFATANNKTILENVEGVDDSNDTSDTTILAKKPTYNALKNYENSSAYDSPASSSLASSYQLAVNKINNTVVELDFGSASTNTSTDFKYFKKPKSLTLGEFFDFHPHQPHLTNPFKLSKAFLGKNNIQRRWLTYDECSKKLFCSVCLAFSSEQNIFTDGFNTWSHIYQRIQEHEIIKSHNLSSEAFLNFSSKKTIDYRLFSEHLHKKKIEVTKNRNILQRVIDVVKLIGKRGLSYRGHRNEGADSLNDSTLDHGNFLDILLLLKKYDVVLSEHIDSITKNASENHKRGKGKGRGASLTFISKSTVNMVIDSISYFMKKSISDEIRDAVMFSVQLDTTQDISVQDQCSIIVRYVNYKGIQEKLLAVITVQQSTGKSFSDMLQGVLAENGLDITKCVGNTTDGAANMQGQFNGFSA</sequence>
<evidence type="ECO:0000256" key="1">
    <source>
        <dbReference type="SAM" id="MobiDB-lite"/>
    </source>
</evidence>
<dbReference type="GeneID" id="112681826"/>
<dbReference type="PANTHER" id="PTHR45749:SF21">
    <property type="entry name" value="DUF4371 DOMAIN-CONTAINING PROTEIN"/>
    <property type="match status" value="1"/>
</dbReference>
<gene>
    <name evidence="4" type="primary">LOC112681826</name>
</gene>
<accession>A0A8B8FBX3</accession>
<reference evidence="4" key="1">
    <citation type="submission" date="2025-08" db="UniProtKB">
        <authorList>
            <consortium name="RefSeq"/>
        </authorList>
    </citation>
    <scope>IDENTIFICATION</scope>
    <source>
        <tissue evidence="4">Whole body</tissue>
    </source>
</reference>
<dbReference type="AlphaFoldDB" id="A0A8B8FBX3"/>
<organism evidence="3 4">
    <name type="scientific">Sipha flava</name>
    <name type="common">yellow sugarcane aphid</name>
    <dbReference type="NCBI Taxonomy" id="143950"/>
    <lineage>
        <taxon>Eukaryota</taxon>
        <taxon>Metazoa</taxon>
        <taxon>Ecdysozoa</taxon>
        <taxon>Arthropoda</taxon>
        <taxon>Hexapoda</taxon>
        <taxon>Insecta</taxon>
        <taxon>Pterygota</taxon>
        <taxon>Neoptera</taxon>
        <taxon>Paraneoptera</taxon>
        <taxon>Hemiptera</taxon>
        <taxon>Sternorrhyncha</taxon>
        <taxon>Aphidomorpha</taxon>
        <taxon>Aphidoidea</taxon>
        <taxon>Aphididae</taxon>
        <taxon>Sipha</taxon>
    </lineage>
</organism>
<dbReference type="OrthoDB" id="6598850at2759"/>
<dbReference type="Proteomes" id="UP000694846">
    <property type="component" value="Unplaced"/>
</dbReference>
<evidence type="ECO:0000259" key="2">
    <source>
        <dbReference type="Pfam" id="PF14291"/>
    </source>
</evidence>
<dbReference type="InterPro" id="IPR025398">
    <property type="entry name" value="DUF4371"/>
</dbReference>
<dbReference type="RefSeq" id="XP_025407927.1">
    <property type="nucleotide sequence ID" value="XM_025552142.1"/>
</dbReference>
<feature type="domain" description="DUF4371" evidence="2">
    <location>
        <begin position="217"/>
        <end position="447"/>
    </location>
</feature>
<proteinExistence type="predicted"/>
<evidence type="ECO:0000313" key="3">
    <source>
        <dbReference type="Proteomes" id="UP000694846"/>
    </source>
</evidence>
<evidence type="ECO:0000313" key="4">
    <source>
        <dbReference type="RefSeq" id="XP_025407927.1"/>
    </source>
</evidence>